<dbReference type="InterPro" id="IPR019734">
    <property type="entry name" value="TPR_rpt"/>
</dbReference>
<dbReference type="EMBL" id="BMJE01000007">
    <property type="protein sequence ID" value="GGB83683.1"/>
    <property type="molecule type" value="Genomic_DNA"/>
</dbReference>
<reference evidence="4" key="1">
    <citation type="journal article" date="2019" name="Int. J. Syst. Evol. Microbiol.">
        <title>The Global Catalogue of Microorganisms (GCM) 10K type strain sequencing project: providing services to taxonomists for standard genome sequencing and annotation.</title>
        <authorList>
            <consortium name="The Broad Institute Genomics Platform"/>
            <consortium name="The Broad Institute Genome Sequencing Center for Infectious Disease"/>
            <person name="Wu L."/>
            <person name="Ma J."/>
        </authorList>
    </citation>
    <scope>NUCLEOTIDE SEQUENCE [LARGE SCALE GENOMIC DNA]</scope>
    <source>
        <strain evidence="4">CGMCC 1.15461</strain>
    </source>
</reference>
<evidence type="ECO:0000313" key="4">
    <source>
        <dbReference type="Proteomes" id="UP000615760"/>
    </source>
</evidence>
<keyword evidence="2" id="KW-0472">Membrane</keyword>
<dbReference type="PROSITE" id="PS50293">
    <property type="entry name" value="TPR_REGION"/>
    <property type="match status" value="1"/>
</dbReference>
<dbReference type="InterPro" id="IPR011990">
    <property type="entry name" value="TPR-like_helical_dom_sf"/>
</dbReference>
<dbReference type="Proteomes" id="UP000615760">
    <property type="component" value="Unassembled WGS sequence"/>
</dbReference>
<accession>A0ABQ1K098</accession>
<name>A0ABQ1K098_9FLAO</name>
<protein>
    <submittedName>
        <fullName evidence="3">BatE protein</fullName>
    </submittedName>
</protein>
<dbReference type="Pfam" id="PF00515">
    <property type="entry name" value="TPR_1"/>
    <property type="match status" value="1"/>
</dbReference>
<keyword evidence="2" id="KW-1133">Transmembrane helix</keyword>
<comment type="caution">
    <text evidence="3">The sequence shown here is derived from an EMBL/GenBank/DDBJ whole genome shotgun (WGS) entry which is preliminary data.</text>
</comment>
<evidence type="ECO:0000256" key="1">
    <source>
        <dbReference type="PROSITE-ProRule" id="PRU00339"/>
    </source>
</evidence>
<dbReference type="RefSeq" id="WP_188621615.1">
    <property type="nucleotide sequence ID" value="NZ_BMJE01000007.1"/>
</dbReference>
<feature type="transmembrane region" description="Helical" evidence="2">
    <location>
        <begin position="157"/>
        <end position="179"/>
    </location>
</feature>
<evidence type="ECO:0000256" key="2">
    <source>
        <dbReference type="SAM" id="Phobius"/>
    </source>
</evidence>
<dbReference type="SMART" id="SM00028">
    <property type="entry name" value="TPR"/>
    <property type="match status" value="1"/>
</dbReference>
<dbReference type="Gene3D" id="2.30.30.40">
    <property type="entry name" value="SH3 Domains"/>
    <property type="match status" value="1"/>
</dbReference>
<dbReference type="SUPFAM" id="SSF48452">
    <property type="entry name" value="TPR-like"/>
    <property type="match status" value="1"/>
</dbReference>
<keyword evidence="1" id="KW-0802">TPR repeat</keyword>
<keyword evidence="4" id="KW-1185">Reference proteome</keyword>
<feature type="repeat" description="TPR" evidence="1">
    <location>
        <begin position="53"/>
        <end position="86"/>
    </location>
</feature>
<gene>
    <name evidence="3" type="primary">batE</name>
    <name evidence="3" type="ORF">GCM10007424_24630</name>
</gene>
<dbReference type="PROSITE" id="PS50005">
    <property type="entry name" value="TPR"/>
    <property type="match status" value="1"/>
</dbReference>
<sequence length="249" mass="27948">MKKLLYIVTVVLLSQVTWGQQAFKEANKLYQEGKYAQAAKGYEDILKGGEESAELYFNLGNAYYKMDEVAPAIYNYEKSLLLKPNDKDTKINLGYAQKMTIDHIEAVPQVGFSKILYNFTGAYHYNTWAWAAIAGAVLVLLFFVGYYFAGTTLLKRVFFGGMVVALLGIVVCVLSAMFVKSEGEKLRPAIVFSEVVSVKSEPNDNAPDAFILHEGTKVFVQETLGNYKKIELEDDSEGWIERDAIKELK</sequence>
<proteinExistence type="predicted"/>
<evidence type="ECO:0000313" key="3">
    <source>
        <dbReference type="EMBL" id="GGB83683.1"/>
    </source>
</evidence>
<dbReference type="Gene3D" id="1.25.40.10">
    <property type="entry name" value="Tetratricopeptide repeat domain"/>
    <property type="match status" value="1"/>
</dbReference>
<feature type="transmembrane region" description="Helical" evidence="2">
    <location>
        <begin position="128"/>
        <end position="150"/>
    </location>
</feature>
<organism evidence="3 4">
    <name type="scientific">Flavobacterium suaedae</name>
    <dbReference type="NCBI Taxonomy" id="1767027"/>
    <lineage>
        <taxon>Bacteria</taxon>
        <taxon>Pseudomonadati</taxon>
        <taxon>Bacteroidota</taxon>
        <taxon>Flavobacteriia</taxon>
        <taxon>Flavobacteriales</taxon>
        <taxon>Flavobacteriaceae</taxon>
        <taxon>Flavobacterium</taxon>
    </lineage>
</organism>
<keyword evidence="2" id="KW-0812">Transmembrane</keyword>